<protein>
    <recommendedName>
        <fullName evidence="4">DUF3624 domain-containing protein</fullName>
    </recommendedName>
</protein>
<keyword evidence="3" id="KW-1185">Reference proteome</keyword>
<keyword evidence="1" id="KW-0812">Transmembrane</keyword>
<sequence>MSCQACRSSVLFHKLGRCRRCMIQLTVASPLCWLIGLFGYSDRPHSLEAITFLVAASAMSLLLLAHLIRARQLRHSPAEPRNARQ</sequence>
<accession>A0A0J1GJD4</accession>
<evidence type="ECO:0000313" key="2">
    <source>
        <dbReference type="EMBL" id="KLU99628.1"/>
    </source>
</evidence>
<comment type="caution">
    <text evidence="2">The sequence shown here is derived from an EMBL/GenBank/DDBJ whole genome shotgun (WGS) entry which is preliminary data.</text>
</comment>
<reference evidence="2 3" key="1">
    <citation type="submission" date="2015-05" db="EMBL/GenBank/DDBJ databases">
        <title>Photobacterium galathea sp. nov.</title>
        <authorList>
            <person name="Machado H."/>
            <person name="Gram L."/>
        </authorList>
    </citation>
    <scope>NUCLEOTIDE SEQUENCE [LARGE SCALE GENOMIC DNA]</scope>
    <source>
        <strain evidence="2 3">DSM 25995</strain>
    </source>
</reference>
<feature type="transmembrane region" description="Helical" evidence="1">
    <location>
        <begin position="47"/>
        <end position="68"/>
    </location>
</feature>
<dbReference type="Pfam" id="PF12292">
    <property type="entry name" value="DUF3624"/>
    <property type="match status" value="1"/>
</dbReference>
<dbReference type="AlphaFoldDB" id="A0A0J1GJD4"/>
<evidence type="ECO:0000313" key="3">
    <source>
        <dbReference type="Proteomes" id="UP000036426"/>
    </source>
</evidence>
<dbReference type="OrthoDB" id="5589052at2"/>
<evidence type="ECO:0008006" key="4">
    <source>
        <dbReference type="Google" id="ProtNLM"/>
    </source>
</evidence>
<gene>
    <name evidence="2" type="ORF">ABT58_16210</name>
</gene>
<feature type="transmembrane region" description="Helical" evidence="1">
    <location>
        <begin position="21"/>
        <end position="41"/>
    </location>
</feature>
<dbReference type="RefSeq" id="WP_047875486.1">
    <property type="nucleotide sequence ID" value="NZ_BMYC01000005.1"/>
</dbReference>
<proteinExistence type="predicted"/>
<dbReference type="InterPro" id="IPR022072">
    <property type="entry name" value="DUF3624"/>
</dbReference>
<dbReference type="EMBL" id="LDOV01000029">
    <property type="protein sequence ID" value="KLU99628.1"/>
    <property type="molecule type" value="Genomic_DNA"/>
</dbReference>
<evidence type="ECO:0000256" key="1">
    <source>
        <dbReference type="SAM" id="Phobius"/>
    </source>
</evidence>
<keyword evidence="1" id="KW-0472">Membrane</keyword>
<dbReference type="Proteomes" id="UP000036426">
    <property type="component" value="Unassembled WGS sequence"/>
</dbReference>
<keyword evidence="1" id="KW-1133">Transmembrane helix</keyword>
<name>A0A0J1GJD4_9GAMM</name>
<dbReference type="PATRIC" id="fig|754436.4.peg.3437"/>
<organism evidence="2 3">
    <name type="scientific">Photobacterium aphoticum</name>
    <dbReference type="NCBI Taxonomy" id="754436"/>
    <lineage>
        <taxon>Bacteria</taxon>
        <taxon>Pseudomonadati</taxon>
        <taxon>Pseudomonadota</taxon>
        <taxon>Gammaproteobacteria</taxon>
        <taxon>Vibrionales</taxon>
        <taxon>Vibrionaceae</taxon>
        <taxon>Photobacterium</taxon>
    </lineage>
</organism>